<dbReference type="CDD" id="cd00118">
    <property type="entry name" value="LysM"/>
    <property type="match status" value="1"/>
</dbReference>
<dbReference type="PROSITE" id="PS51782">
    <property type="entry name" value="LYSM"/>
    <property type="match status" value="1"/>
</dbReference>
<evidence type="ECO:0000256" key="1">
    <source>
        <dbReference type="SAM" id="Coils"/>
    </source>
</evidence>
<sequence length="337" mass="37891">METCKLTNSNTNSNQKYQYSTLTSTNANVFDGSVRRHTLNTMENRTYIFGDEVSDRGSSKNDATEMTQLRPRGGGGHTQSYTTESSKTALSDDVVHLEREIQPNDTLQSFALLYGCTINDIKRANNLIKEQEFHALRRIKIPVKRHGLLTEPEEEMKRRPVAVTSLGGKTLPSALTTSLSDRSQSSQVLNTDVYINPNEELDFSESMENVDLLRSTSLSSTSDIVDRNDTNKLLKKMDKEIRKTVRKNDKLETERNETLHEVVSSLGSVGYRPLPIPGSRPTVDECNGADWGVKWWVLLLCFVIVLIAAIFIGVEYYLYHKRSFYNTNAVTNPGGPS</sequence>
<feature type="compositionally biased region" description="Basic and acidic residues" evidence="2">
    <location>
        <begin position="53"/>
        <end position="63"/>
    </location>
</feature>
<feature type="compositionally biased region" description="Polar residues" evidence="2">
    <location>
        <begin position="78"/>
        <end position="87"/>
    </location>
</feature>
<gene>
    <name evidence="5" type="ORF">CVLEPA_LOCUS6037</name>
</gene>
<organism evidence="5 6">
    <name type="scientific">Clavelina lepadiformis</name>
    <name type="common">Light-bulb sea squirt</name>
    <name type="synonym">Ascidia lepadiformis</name>
    <dbReference type="NCBI Taxonomy" id="159417"/>
    <lineage>
        <taxon>Eukaryota</taxon>
        <taxon>Metazoa</taxon>
        <taxon>Chordata</taxon>
        <taxon>Tunicata</taxon>
        <taxon>Ascidiacea</taxon>
        <taxon>Aplousobranchia</taxon>
        <taxon>Clavelinidae</taxon>
        <taxon>Clavelina</taxon>
    </lineage>
</organism>
<dbReference type="PANTHER" id="PTHR20932">
    <property type="entry name" value="LYSM AND PUTATIVE PEPTIDOGLYCAN-BINDING DOMAIN-CONTAINING PROTEIN"/>
    <property type="match status" value="1"/>
</dbReference>
<feature type="domain" description="LysM" evidence="4">
    <location>
        <begin position="97"/>
        <end position="141"/>
    </location>
</feature>
<dbReference type="SMART" id="SM00257">
    <property type="entry name" value="LysM"/>
    <property type="match status" value="1"/>
</dbReference>
<feature type="transmembrane region" description="Helical" evidence="3">
    <location>
        <begin position="295"/>
        <end position="318"/>
    </location>
</feature>
<evidence type="ECO:0000256" key="3">
    <source>
        <dbReference type="SAM" id="Phobius"/>
    </source>
</evidence>
<dbReference type="Gene3D" id="3.10.350.10">
    <property type="entry name" value="LysM domain"/>
    <property type="match status" value="1"/>
</dbReference>
<name>A0ABP0FCV7_CLALP</name>
<keyword evidence="6" id="KW-1185">Reference proteome</keyword>
<evidence type="ECO:0000256" key="2">
    <source>
        <dbReference type="SAM" id="MobiDB-lite"/>
    </source>
</evidence>
<comment type="caution">
    <text evidence="5">The sequence shown here is derived from an EMBL/GenBank/DDBJ whole genome shotgun (WGS) entry which is preliminary data.</text>
</comment>
<evidence type="ECO:0000259" key="4">
    <source>
        <dbReference type="PROSITE" id="PS51782"/>
    </source>
</evidence>
<feature type="coiled-coil region" evidence="1">
    <location>
        <begin position="234"/>
        <end position="261"/>
    </location>
</feature>
<dbReference type="Pfam" id="PF01476">
    <property type="entry name" value="LysM"/>
    <property type="match status" value="1"/>
</dbReference>
<keyword evidence="3" id="KW-0812">Transmembrane</keyword>
<protein>
    <recommendedName>
        <fullName evidence="4">LysM domain-containing protein</fullName>
    </recommendedName>
</protein>
<keyword evidence="3" id="KW-0472">Membrane</keyword>
<dbReference type="InterPro" id="IPR018392">
    <property type="entry name" value="LysM"/>
</dbReference>
<feature type="region of interest" description="Disordered" evidence="2">
    <location>
        <begin position="50"/>
        <end position="87"/>
    </location>
</feature>
<keyword evidence="1" id="KW-0175">Coiled coil</keyword>
<dbReference type="PANTHER" id="PTHR20932:SF13">
    <property type="entry name" value="LD36653P"/>
    <property type="match status" value="1"/>
</dbReference>
<dbReference type="InterPro" id="IPR036779">
    <property type="entry name" value="LysM_dom_sf"/>
</dbReference>
<keyword evidence="3" id="KW-1133">Transmembrane helix</keyword>
<dbReference type="EMBL" id="CAWYQH010000035">
    <property type="protein sequence ID" value="CAK8676581.1"/>
    <property type="molecule type" value="Genomic_DNA"/>
</dbReference>
<dbReference type="InterPro" id="IPR045030">
    <property type="entry name" value="LYSM1-4"/>
</dbReference>
<accession>A0ABP0FCV7</accession>
<evidence type="ECO:0000313" key="5">
    <source>
        <dbReference type="EMBL" id="CAK8676581.1"/>
    </source>
</evidence>
<reference evidence="5 6" key="1">
    <citation type="submission" date="2024-02" db="EMBL/GenBank/DDBJ databases">
        <authorList>
            <person name="Daric V."/>
            <person name="Darras S."/>
        </authorList>
    </citation>
    <scope>NUCLEOTIDE SEQUENCE [LARGE SCALE GENOMIC DNA]</scope>
</reference>
<evidence type="ECO:0000313" key="6">
    <source>
        <dbReference type="Proteomes" id="UP001642483"/>
    </source>
</evidence>
<proteinExistence type="predicted"/>
<dbReference type="Proteomes" id="UP001642483">
    <property type="component" value="Unassembled WGS sequence"/>
</dbReference>